<dbReference type="AlphaFoldDB" id="A0A8W7Q2N0"/>
<sequence>MNEKTNIEPPVHTRCAIRNEYRKMMNSRNANMFGAAPSGRNVAGPPLSPIDSVTELRDTLLRAAPSITLLLSMSSSSSSSLPAAAARSTLVSDSVTYRFRFWNSTFATFVLPTKLHERISLYDFVMFGANPSRFSVPCRIGVKKKKKKEEEEGKEKDEE</sequence>
<dbReference type="Proteomes" id="UP000075882">
    <property type="component" value="Unassembled WGS sequence"/>
</dbReference>
<evidence type="ECO:0000313" key="1">
    <source>
        <dbReference type="EnsemblMetazoa" id="ACOM041200-PA.1"/>
    </source>
</evidence>
<protein>
    <submittedName>
        <fullName evidence="1">Uncharacterized protein</fullName>
    </submittedName>
</protein>
<proteinExistence type="predicted"/>
<accession>A0A8W7Q2N0</accession>
<reference evidence="1" key="1">
    <citation type="submission" date="2022-08" db="UniProtKB">
        <authorList>
            <consortium name="EnsemblMetazoa"/>
        </authorList>
    </citation>
    <scope>IDENTIFICATION</scope>
</reference>
<dbReference type="EnsemblMetazoa" id="ACOM041200-RA">
    <property type="protein sequence ID" value="ACOM041200-PA.1"/>
    <property type="gene ID" value="ACOM041200"/>
</dbReference>
<organism evidence="1">
    <name type="scientific">Anopheles coluzzii</name>
    <name type="common">African malaria mosquito</name>
    <dbReference type="NCBI Taxonomy" id="1518534"/>
    <lineage>
        <taxon>Eukaryota</taxon>
        <taxon>Metazoa</taxon>
        <taxon>Ecdysozoa</taxon>
        <taxon>Arthropoda</taxon>
        <taxon>Hexapoda</taxon>
        <taxon>Insecta</taxon>
        <taxon>Pterygota</taxon>
        <taxon>Neoptera</taxon>
        <taxon>Endopterygota</taxon>
        <taxon>Diptera</taxon>
        <taxon>Nematocera</taxon>
        <taxon>Culicoidea</taxon>
        <taxon>Culicidae</taxon>
        <taxon>Anophelinae</taxon>
        <taxon>Anopheles</taxon>
    </lineage>
</organism>
<name>A0A8W7Q2N0_ANOCL</name>